<reference evidence="1 2" key="1">
    <citation type="submission" date="2019-08" db="EMBL/GenBank/DDBJ databases">
        <title>Sphingorhabdus soil sp. nov., isolated from arctic soil.</title>
        <authorList>
            <person name="Liu Y."/>
        </authorList>
    </citation>
    <scope>NUCLEOTIDE SEQUENCE [LARGE SCALE GENOMIC DNA]</scope>
    <source>
        <strain evidence="1 2">D-2Q-5-6</strain>
    </source>
</reference>
<dbReference type="InterPro" id="IPR021322">
    <property type="entry name" value="DUF2924"/>
</dbReference>
<accession>A0A5C6UKT7</accession>
<dbReference type="RefSeq" id="WP_147121589.1">
    <property type="nucleotide sequence ID" value="NZ_VOPY01000001.1"/>
</dbReference>
<proteinExistence type="predicted"/>
<comment type="caution">
    <text evidence="1">The sequence shown here is derived from an EMBL/GenBank/DDBJ whole genome shotgun (WGS) entry which is preliminary data.</text>
</comment>
<dbReference type="Proteomes" id="UP000321129">
    <property type="component" value="Unassembled WGS sequence"/>
</dbReference>
<protein>
    <submittedName>
        <fullName evidence="1">DUF2924 domain-containing protein</fullName>
    </submittedName>
</protein>
<evidence type="ECO:0000313" key="2">
    <source>
        <dbReference type="Proteomes" id="UP000321129"/>
    </source>
</evidence>
<dbReference type="AlphaFoldDB" id="A0A5C6UKT7"/>
<evidence type="ECO:0000313" key="1">
    <source>
        <dbReference type="EMBL" id="TXC73752.1"/>
    </source>
</evidence>
<keyword evidence="2" id="KW-1185">Reference proteome</keyword>
<sequence length="143" mass="16186">MIDEHLAKLSAGQLRAEWRRLHKGTVTPKGLGRDLIARAIVWRKQARMEGGLTPAIQRTLDRFAIELVETGDIKLSAGLSLKPGTRLVRQWHGDIYQVQVLDQGFKFEERHFRSLTQIARKITGTAWSGPRFFGLKASPDARN</sequence>
<name>A0A5C6UKT7_9SPHN</name>
<dbReference type="OrthoDB" id="284135at2"/>
<dbReference type="EMBL" id="VOPY01000001">
    <property type="protein sequence ID" value="TXC73752.1"/>
    <property type="molecule type" value="Genomic_DNA"/>
</dbReference>
<gene>
    <name evidence="1" type="ORF">FSZ31_03210</name>
</gene>
<dbReference type="Pfam" id="PF11149">
    <property type="entry name" value="DUF2924"/>
    <property type="match status" value="1"/>
</dbReference>
<organism evidence="1 2">
    <name type="scientific">Flavisphingopyxis soli</name>
    <dbReference type="NCBI Taxonomy" id="2601267"/>
    <lineage>
        <taxon>Bacteria</taxon>
        <taxon>Pseudomonadati</taxon>
        <taxon>Pseudomonadota</taxon>
        <taxon>Alphaproteobacteria</taxon>
        <taxon>Sphingomonadales</taxon>
        <taxon>Sphingopyxidaceae</taxon>
        <taxon>Flavisphingopyxis</taxon>
    </lineage>
</organism>